<dbReference type="Proteomes" id="UP001286313">
    <property type="component" value="Unassembled WGS sequence"/>
</dbReference>
<dbReference type="AlphaFoldDB" id="A0AAE1G095"/>
<keyword evidence="6" id="KW-1185">Reference proteome</keyword>
<sequence>MHLDELAKSLNGYFPTRESYPAWVTQPFTFSVATADVIDEYLDEIIELQQSQVQQQLFRTTTLSTFWCHQIVVYPLIAKKALEILIPFVDFRGPLAQPCFRKLRNNRTVIHKNLFVAMVVQVLVRLVLYADQTISRGDSTGLGSGISQHRHGIDSTVST</sequence>
<evidence type="ECO:0000256" key="2">
    <source>
        <dbReference type="ARBA" id="ARBA00022692"/>
    </source>
</evidence>
<dbReference type="GO" id="GO:0004930">
    <property type="term" value="F:G protein-coupled receptor activity"/>
    <property type="evidence" value="ECO:0007669"/>
    <property type="project" value="InterPro"/>
</dbReference>
<name>A0AAE1G095_PETCI</name>
<comment type="caution">
    <text evidence="5">The sequence shown here is derived from an EMBL/GenBank/DDBJ whole genome shotgun (WGS) entry which is preliminary data.</text>
</comment>
<protein>
    <submittedName>
        <fullName evidence="5">Uncharacterized protein</fullName>
    </submittedName>
</protein>
<evidence type="ECO:0000256" key="3">
    <source>
        <dbReference type="ARBA" id="ARBA00022989"/>
    </source>
</evidence>
<reference evidence="5" key="1">
    <citation type="submission" date="2023-10" db="EMBL/GenBank/DDBJ databases">
        <title>Genome assemblies of two species of porcelain crab, Petrolisthes cinctipes and Petrolisthes manimaculis (Anomura: Porcellanidae).</title>
        <authorList>
            <person name="Angst P."/>
        </authorList>
    </citation>
    <scope>NUCLEOTIDE SEQUENCE</scope>
    <source>
        <strain evidence="5">PB745_01</strain>
        <tissue evidence="5">Gill</tissue>
    </source>
</reference>
<dbReference type="Pfam" id="PF00002">
    <property type="entry name" value="7tm_2"/>
    <property type="match status" value="1"/>
</dbReference>
<dbReference type="GO" id="GO:0016020">
    <property type="term" value="C:membrane"/>
    <property type="evidence" value="ECO:0007669"/>
    <property type="project" value="UniProtKB-SubCell"/>
</dbReference>
<keyword evidence="4" id="KW-0472">Membrane</keyword>
<comment type="subcellular location">
    <subcellularLocation>
        <location evidence="1">Membrane</location>
        <topology evidence="1">Multi-pass membrane protein</topology>
    </subcellularLocation>
</comment>
<evidence type="ECO:0000256" key="4">
    <source>
        <dbReference type="ARBA" id="ARBA00023136"/>
    </source>
</evidence>
<accession>A0AAE1G095</accession>
<evidence type="ECO:0000313" key="5">
    <source>
        <dbReference type="EMBL" id="KAK3883874.1"/>
    </source>
</evidence>
<dbReference type="InterPro" id="IPR000832">
    <property type="entry name" value="GPCR_2_secretin-like"/>
</dbReference>
<dbReference type="EMBL" id="JAWQEG010000944">
    <property type="protein sequence ID" value="KAK3883874.1"/>
    <property type="molecule type" value="Genomic_DNA"/>
</dbReference>
<keyword evidence="2" id="KW-0812">Transmembrane</keyword>
<proteinExistence type="predicted"/>
<organism evidence="5 6">
    <name type="scientific">Petrolisthes cinctipes</name>
    <name type="common">Flat porcelain crab</name>
    <dbReference type="NCBI Taxonomy" id="88211"/>
    <lineage>
        <taxon>Eukaryota</taxon>
        <taxon>Metazoa</taxon>
        <taxon>Ecdysozoa</taxon>
        <taxon>Arthropoda</taxon>
        <taxon>Crustacea</taxon>
        <taxon>Multicrustacea</taxon>
        <taxon>Malacostraca</taxon>
        <taxon>Eumalacostraca</taxon>
        <taxon>Eucarida</taxon>
        <taxon>Decapoda</taxon>
        <taxon>Pleocyemata</taxon>
        <taxon>Anomura</taxon>
        <taxon>Galatheoidea</taxon>
        <taxon>Porcellanidae</taxon>
        <taxon>Petrolisthes</taxon>
    </lineage>
</organism>
<evidence type="ECO:0000256" key="1">
    <source>
        <dbReference type="ARBA" id="ARBA00004141"/>
    </source>
</evidence>
<gene>
    <name evidence="5" type="ORF">Pcinc_011820</name>
</gene>
<keyword evidence="3" id="KW-1133">Transmembrane helix</keyword>
<evidence type="ECO:0000313" key="6">
    <source>
        <dbReference type="Proteomes" id="UP001286313"/>
    </source>
</evidence>